<comment type="caution">
    <text evidence="3">The sequence shown here is derived from an EMBL/GenBank/DDBJ whole genome shotgun (WGS) entry which is preliminary data.</text>
</comment>
<evidence type="ECO:0000313" key="3">
    <source>
        <dbReference type="EMBL" id="PWG81557.1"/>
    </source>
</evidence>
<evidence type="ECO:0000313" key="4">
    <source>
        <dbReference type="Proteomes" id="UP000245647"/>
    </source>
</evidence>
<proteinExistence type="predicted"/>
<keyword evidence="3" id="KW-0012">Acyltransferase</keyword>
<dbReference type="RefSeq" id="WP_109415041.1">
    <property type="nucleotide sequence ID" value="NZ_QEAS01000004.1"/>
</dbReference>
<feature type="transmembrane region" description="Helical" evidence="1">
    <location>
        <begin position="177"/>
        <end position="194"/>
    </location>
</feature>
<dbReference type="AlphaFoldDB" id="A0A2U2PJH6"/>
<reference evidence="3 4" key="1">
    <citation type="submission" date="2018-04" db="EMBL/GenBank/DDBJ databases">
        <title>Pedobacter chongqingensis sp. nov., isolated from a rottenly hemp rope.</title>
        <authorList>
            <person name="Cai Y."/>
        </authorList>
    </citation>
    <scope>NUCLEOTIDE SEQUENCE [LARGE SCALE GENOMIC DNA]</scope>
    <source>
        <strain evidence="3 4">FJ4-8</strain>
    </source>
</reference>
<dbReference type="PANTHER" id="PTHR23028:SF134">
    <property type="entry name" value="PUTATIVE (AFU_ORTHOLOGUE AFUA_4G08520)-RELATED"/>
    <property type="match status" value="1"/>
</dbReference>
<dbReference type="OrthoDB" id="9796461at2"/>
<feature type="transmembrane region" description="Helical" evidence="1">
    <location>
        <begin position="265"/>
        <end position="285"/>
    </location>
</feature>
<feature type="transmembrane region" description="Helical" evidence="1">
    <location>
        <begin position="21"/>
        <end position="42"/>
    </location>
</feature>
<feature type="transmembrane region" description="Helical" evidence="1">
    <location>
        <begin position="236"/>
        <end position="253"/>
    </location>
</feature>
<evidence type="ECO:0000256" key="1">
    <source>
        <dbReference type="SAM" id="Phobius"/>
    </source>
</evidence>
<keyword evidence="1" id="KW-0812">Transmembrane</keyword>
<organism evidence="3 4">
    <name type="scientific">Pararcticibacter amylolyticus</name>
    <dbReference type="NCBI Taxonomy" id="2173175"/>
    <lineage>
        <taxon>Bacteria</taxon>
        <taxon>Pseudomonadati</taxon>
        <taxon>Bacteroidota</taxon>
        <taxon>Sphingobacteriia</taxon>
        <taxon>Sphingobacteriales</taxon>
        <taxon>Sphingobacteriaceae</taxon>
        <taxon>Pararcticibacter</taxon>
    </lineage>
</organism>
<protein>
    <submittedName>
        <fullName evidence="3">Acyltransferase</fullName>
    </submittedName>
</protein>
<feature type="transmembrane region" description="Helical" evidence="1">
    <location>
        <begin position="91"/>
        <end position="108"/>
    </location>
</feature>
<feature type="transmembrane region" description="Helical" evidence="1">
    <location>
        <begin position="326"/>
        <end position="348"/>
    </location>
</feature>
<sequence length="374" mass="41965">MNMNKTTLPIFRTKAHFEILDGLRGVAALAVVTFHFMEWAYTDFTTNFIAHGFLAVDFFFCLSGFVIGYAYDDRIARMGALEFFKSRIIRLHPLIIAGSVLGLLAFLFDPFGGNPELYSAGKVLLTFLCSIFLIPLPIIEDRGFNLFSFNAPSWSLFWEYVANIAYAFVLYKISRGYLRLLTILAAVAICMVCYRSGNLLGGWSGPTFWDGSARIAYSFLAGLLVFRSNWIIKNRLGFTGLAIMLLLAFVMPFTEWNWVTEPLVVLFYFPLLIALATGAALAPGLRKLCVFSGKISYPLYMTHYAVLWMFGNYYTSHQPGTLQLTLIIIAGLILLVGMAYLVMVIYDIPVRKYLSDKRNKGITIQDAGGGRPES</sequence>
<feature type="transmembrane region" description="Helical" evidence="1">
    <location>
        <begin position="48"/>
        <end position="71"/>
    </location>
</feature>
<gene>
    <name evidence="3" type="ORF">DDR33_06930</name>
</gene>
<dbReference type="InterPro" id="IPR002656">
    <property type="entry name" value="Acyl_transf_3_dom"/>
</dbReference>
<evidence type="ECO:0000259" key="2">
    <source>
        <dbReference type="Pfam" id="PF01757"/>
    </source>
</evidence>
<dbReference type="EMBL" id="QEAS01000004">
    <property type="protein sequence ID" value="PWG81557.1"/>
    <property type="molecule type" value="Genomic_DNA"/>
</dbReference>
<dbReference type="Pfam" id="PF01757">
    <property type="entry name" value="Acyl_transf_3"/>
    <property type="match status" value="1"/>
</dbReference>
<accession>A0A2U2PJH6</accession>
<dbReference type="GO" id="GO:0016747">
    <property type="term" value="F:acyltransferase activity, transferring groups other than amino-acyl groups"/>
    <property type="evidence" value="ECO:0007669"/>
    <property type="project" value="InterPro"/>
</dbReference>
<keyword evidence="3" id="KW-0808">Transferase</keyword>
<dbReference type="InterPro" id="IPR050879">
    <property type="entry name" value="Acyltransferase_3"/>
</dbReference>
<name>A0A2U2PJH6_9SPHI</name>
<feature type="transmembrane region" description="Helical" evidence="1">
    <location>
        <begin position="297"/>
        <end position="314"/>
    </location>
</feature>
<keyword evidence="1" id="KW-0472">Membrane</keyword>
<feature type="transmembrane region" description="Helical" evidence="1">
    <location>
        <begin position="120"/>
        <end position="139"/>
    </location>
</feature>
<dbReference type="PANTHER" id="PTHR23028">
    <property type="entry name" value="ACETYLTRANSFERASE"/>
    <property type="match status" value="1"/>
</dbReference>
<dbReference type="Proteomes" id="UP000245647">
    <property type="component" value="Unassembled WGS sequence"/>
</dbReference>
<keyword evidence="4" id="KW-1185">Reference proteome</keyword>
<keyword evidence="1" id="KW-1133">Transmembrane helix</keyword>
<feature type="domain" description="Acyltransferase 3" evidence="2">
    <location>
        <begin position="20"/>
        <end position="336"/>
    </location>
</feature>